<evidence type="ECO:0000313" key="4">
    <source>
        <dbReference type="Proteomes" id="UP000694255"/>
    </source>
</evidence>
<accession>A0A8J5UX76</accession>
<evidence type="ECO:0008006" key="5">
    <source>
        <dbReference type="Google" id="ProtNLM"/>
    </source>
</evidence>
<dbReference type="Proteomes" id="UP000694255">
    <property type="component" value="Unassembled WGS sequence"/>
</dbReference>
<keyword evidence="4" id="KW-1185">Reference proteome</keyword>
<feature type="domain" description="F-box" evidence="1">
    <location>
        <begin position="66"/>
        <end position="111"/>
    </location>
</feature>
<dbReference type="Pfam" id="PF12937">
    <property type="entry name" value="F-box-like"/>
    <property type="match status" value="1"/>
</dbReference>
<reference evidence="3 4" key="1">
    <citation type="journal article" date="2021" name="DNA Res.">
        <title>Genome analysis of Candida subhashii reveals its hybrid nature and dual mitochondrial genome conformations.</title>
        <authorList>
            <person name="Mixao V."/>
            <person name="Hegedusova E."/>
            <person name="Saus E."/>
            <person name="Pryszcz L.P."/>
            <person name="Cillingova A."/>
            <person name="Nosek J."/>
            <person name="Gabaldon T."/>
        </authorList>
    </citation>
    <scope>NUCLEOTIDE SEQUENCE [LARGE SCALE GENOMIC DNA]</scope>
    <source>
        <strain evidence="3 4">CBS 10753</strain>
    </source>
</reference>
<feature type="domain" description="Rhodanese" evidence="2">
    <location>
        <begin position="392"/>
        <end position="408"/>
    </location>
</feature>
<protein>
    <recommendedName>
        <fullName evidence="5">F-box domain-containing protein</fullName>
    </recommendedName>
</protein>
<sequence length="465" mass="53950">MAEAPQSRKDVPGGVVINIPNSEMQLVLSNVPKEGSSIDLLLEEVKQLRIQMNDIQNYLKPKNDMTSGIFTLPDEILSLILEYLNQMDTIHLALTHRFFDEVCKEKLFRSIYVYDNSEDIVINIPKKLYLPFYIKQTIIDLDTFFRLLSSTHYKPELVKSILFANDNIVNHMTLDSIVKNATSCSIRFRDVVHDDTKSWLFNHQKTTASDYYLYTYSFKKTNPRDIPEGVRLITAEPFFGRVITERAMSNMKRLKSIKLANPPSFNVDEPIVVDELYLIANGATPVRDILKWFDLSKLSRLKILCNQEAFSDRICALASELKSLRAVELDLRTWDKWRKFTEMLKCESLQEIYFPPSLASLEQFKELEELPFKHSYHLKIISFSSMEEHTTYQGGWDAWKRLCGPADSIEEVSKKILESMHPGLFGSVETRFHALKELIVSRQVLVFDRGRRYPRFVPVEFYGGN</sequence>
<dbReference type="EMBL" id="JAGSYN010000136">
    <property type="protein sequence ID" value="KAG7663515.1"/>
    <property type="molecule type" value="Genomic_DNA"/>
</dbReference>
<evidence type="ECO:0000313" key="3">
    <source>
        <dbReference type="EMBL" id="KAG7663515.1"/>
    </source>
</evidence>
<name>A0A8J5UX76_9ASCO</name>
<comment type="caution">
    <text evidence="3">The sequence shown here is derived from an EMBL/GenBank/DDBJ whole genome shotgun (WGS) entry which is preliminary data.</text>
</comment>
<gene>
    <name evidence="3" type="ORF">J8A68_002974</name>
</gene>
<dbReference type="CDD" id="cd09917">
    <property type="entry name" value="F-box_SF"/>
    <property type="match status" value="1"/>
</dbReference>
<proteinExistence type="predicted"/>
<dbReference type="PROSITE" id="PS50206">
    <property type="entry name" value="RHODANESE_3"/>
    <property type="match status" value="1"/>
</dbReference>
<dbReference type="PROSITE" id="PS50181">
    <property type="entry name" value="FBOX"/>
    <property type="match status" value="1"/>
</dbReference>
<evidence type="ECO:0000259" key="2">
    <source>
        <dbReference type="PROSITE" id="PS50206"/>
    </source>
</evidence>
<dbReference type="InterPro" id="IPR001763">
    <property type="entry name" value="Rhodanese-like_dom"/>
</dbReference>
<dbReference type="GeneID" id="73469775"/>
<organism evidence="3 4">
    <name type="scientific">[Candida] subhashii</name>
    <dbReference type="NCBI Taxonomy" id="561895"/>
    <lineage>
        <taxon>Eukaryota</taxon>
        <taxon>Fungi</taxon>
        <taxon>Dikarya</taxon>
        <taxon>Ascomycota</taxon>
        <taxon>Saccharomycotina</taxon>
        <taxon>Pichiomycetes</taxon>
        <taxon>Debaryomycetaceae</taxon>
        <taxon>Spathaspora</taxon>
    </lineage>
</organism>
<dbReference type="OrthoDB" id="4016968at2759"/>
<dbReference type="RefSeq" id="XP_049263747.1">
    <property type="nucleotide sequence ID" value="XM_049406778.1"/>
</dbReference>
<evidence type="ECO:0000259" key="1">
    <source>
        <dbReference type="PROSITE" id="PS50181"/>
    </source>
</evidence>
<dbReference type="AlphaFoldDB" id="A0A8J5UX76"/>
<dbReference type="InterPro" id="IPR001810">
    <property type="entry name" value="F-box_dom"/>
</dbReference>